<evidence type="ECO:0000313" key="2">
    <source>
        <dbReference type="Proteomes" id="UP000269847"/>
    </source>
</evidence>
<reference evidence="1 2" key="1">
    <citation type="submission" date="2018-09" db="EMBL/GenBank/DDBJ databases">
        <title>Complete genome of Bacillus thuringiensis strain QZL38.</title>
        <authorList>
            <person name="Song F."/>
        </authorList>
    </citation>
    <scope>NUCLEOTIDE SEQUENCE [LARGE SCALE GENOMIC DNA]</scope>
    <source>
        <strain evidence="1 2">QZL38</strain>
    </source>
</reference>
<organism evidence="1 2">
    <name type="scientific">Bacillus thuringiensis</name>
    <dbReference type="NCBI Taxonomy" id="1428"/>
    <lineage>
        <taxon>Bacteria</taxon>
        <taxon>Bacillati</taxon>
        <taxon>Bacillota</taxon>
        <taxon>Bacilli</taxon>
        <taxon>Bacillales</taxon>
        <taxon>Bacillaceae</taxon>
        <taxon>Bacillus</taxon>
        <taxon>Bacillus cereus group</taxon>
    </lineage>
</organism>
<name>A0A9W3V7E6_BACTU</name>
<proteinExistence type="predicted"/>
<dbReference type="EMBL" id="CP032608">
    <property type="protein sequence ID" value="AYF80080.1"/>
    <property type="molecule type" value="Genomic_DNA"/>
</dbReference>
<dbReference type="Proteomes" id="UP000269847">
    <property type="component" value="Chromosome"/>
</dbReference>
<dbReference type="AlphaFoldDB" id="A0A9W3V7E6"/>
<gene>
    <name evidence="1" type="ORF">D7J84_02195</name>
</gene>
<dbReference type="RefSeq" id="WP_061884040.1">
    <property type="nucleotide sequence ID" value="NZ_CP014282.1"/>
</dbReference>
<sequence>MDENRKDIMEYYDEWHREQDTDIKWYRKILQKRWLKKIGKGNLMAISFLVFLVSITCYFYKTESKAYATLNAKFRGWESDLTFASLKLESNNYVFGVDKDPAVLKNMVPMYIDINGDKILVQKESLIIHAQFIMSDSPLRMNTPWPIAKGDLSFMPVRNPMGVFGDEKAFLGRVHLEKVYMGTKQEPNQVLLEHSGGSSVKLNLSPSIYEKKLNFKVFINGERKVVPDNKITLIPYKENEEKESIKFIVNNFVDFGFDHHTGIENSEVSNFYIESSNTFLKTNTDDVAVLNIMKSANPQKIDVPKSRVLGNGNMNSTLSFDGKSFAADVTGVFNEMTIAEKSVFPNIWQWARDNAITILTTILTAAITAFLGRESLYSKKE</sequence>
<evidence type="ECO:0000313" key="1">
    <source>
        <dbReference type="EMBL" id="AYF80080.1"/>
    </source>
</evidence>
<accession>A0A9W3V7E6</accession>
<protein>
    <submittedName>
        <fullName evidence="1">Uncharacterized protein</fullName>
    </submittedName>
</protein>